<name>A0AAV9P5P5_9PEZI</name>
<proteinExistence type="predicted"/>
<evidence type="ECO:0000313" key="2">
    <source>
        <dbReference type="Proteomes" id="UP001337655"/>
    </source>
</evidence>
<evidence type="ECO:0000313" key="1">
    <source>
        <dbReference type="EMBL" id="KAK5166723.1"/>
    </source>
</evidence>
<keyword evidence="2" id="KW-1185">Reference proteome</keyword>
<comment type="caution">
    <text evidence="1">The sequence shown here is derived from an EMBL/GenBank/DDBJ whole genome shotgun (WGS) entry which is preliminary data.</text>
</comment>
<accession>A0AAV9P5P5</accession>
<dbReference type="RefSeq" id="XP_064656605.1">
    <property type="nucleotide sequence ID" value="XM_064805500.1"/>
</dbReference>
<protein>
    <submittedName>
        <fullName evidence="1">Uncharacterized protein</fullName>
    </submittedName>
</protein>
<reference evidence="1 2" key="1">
    <citation type="submission" date="2023-08" db="EMBL/GenBank/DDBJ databases">
        <title>Black Yeasts Isolated from many extreme environments.</title>
        <authorList>
            <person name="Coleine C."/>
            <person name="Stajich J.E."/>
            <person name="Selbmann L."/>
        </authorList>
    </citation>
    <scope>NUCLEOTIDE SEQUENCE [LARGE SCALE GENOMIC DNA]</scope>
    <source>
        <strain evidence="1 2">CCFEE 5935</strain>
    </source>
</reference>
<dbReference type="Proteomes" id="UP001337655">
    <property type="component" value="Unassembled WGS sequence"/>
</dbReference>
<dbReference type="GeneID" id="89929601"/>
<sequence>MNAIIDVAKQMSEWPRDDLSLGTLCFLRNAPIDWLRRQITDGFTAAAQDILGHTQFESVLLDAIPRPIIDHLDNILVYVDCVRRPNILPLLYGGGGTAAPAGWKRLDGHAGMVDGTRKAYNIHEKALQQLGIMPKFSIVWSSARANRSPVLPLVVEGLLQVHFDVCTLEPSLPKTEELFVSDSLGRLVRDFGANVNPDLVFELTTSLLPIAHCV</sequence>
<gene>
    <name evidence="1" type="ORF">LTR77_008267</name>
</gene>
<dbReference type="EMBL" id="JAVRRT010000013">
    <property type="protein sequence ID" value="KAK5166723.1"/>
    <property type="molecule type" value="Genomic_DNA"/>
</dbReference>
<dbReference type="AlphaFoldDB" id="A0AAV9P5P5"/>
<organism evidence="1 2">
    <name type="scientific">Saxophila tyrrhenica</name>
    <dbReference type="NCBI Taxonomy" id="1690608"/>
    <lineage>
        <taxon>Eukaryota</taxon>
        <taxon>Fungi</taxon>
        <taxon>Dikarya</taxon>
        <taxon>Ascomycota</taxon>
        <taxon>Pezizomycotina</taxon>
        <taxon>Dothideomycetes</taxon>
        <taxon>Dothideomycetidae</taxon>
        <taxon>Mycosphaerellales</taxon>
        <taxon>Extremaceae</taxon>
        <taxon>Saxophila</taxon>
    </lineage>
</organism>